<dbReference type="GO" id="GO:0003714">
    <property type="term" value="F:transcription corepressor activity"/>
    <property type="evidence" value="ECO:0007669"/>
    <property type="project" value="TreeGrafter"/>
</dbReference>
<dbReference type="Gene3D" id="1.10.10.60">
    <property type="entry name" value="Homeodomain-like"/>
    <property type="match status" value="1"/>
</dbReference>
<evidence type="ECO:0000313" key="11">
    <source>
        <dbReference type="EMBL" id="CAH1392894.1"/>
    </source>
</evidence>
<dbReference type="PANTHER" id="PTHR12855">
    <property type="entry name" value="DNA METHYLTRANSFERASE 1-ASSOCIATED PROTEIN 1 FAMILY MEMBER"/>
    <property type="match status" value="1"/>
</dbReference>
<dbReference type="PANTHER" id="PTHR12855:SF10">
    <property type="entry name" value="DNA METHYLTRANSFERASE 1-ASSOCIATED PROTEIN 1"/>
    <property type="match status" value="1"/>
</dbReference>
<dbReference type="GO" id="GO:0000812">
    <property type="term" value="C:Swr1 complex"/>
    <property type="evidence" value="ECO:0007669"/>
    <property type="project" value="TreeGrafter"/>
</dbReference>
<feature type="coiled-coil region" evidence="7">
    <location>
        <begin position="215"/>
        <end position="242"/>
    </location>
</feature>
<feature type="region of interest" description="Disordered" evidence="8">
    <location>
        <begin position="253"/>
        <end position="306"/>
    </location>
</feature>
<evidence type="ECO:0000259" key="10">
    <source>
        <dbReference type="Pfam" id="PF16282"/>
    </source>
</evidence>
<evidence type="ECO:0000256" key="8">
    <source>
        <dbReference type="SAM" id="MobiDB-lite"/>
    </source>
</evidence>
<feature type="domain" description="DAMP1 SANT/Myb-like" evidence="10">
    <location>
        <begin position="117"/>
        <end position="195"/>
    </location>
</feature>
<dbReference type="InterPro" id="IPR008468">
    <property type="entry name" value="DMAP1"/>
</dbReference>
<protein>
    <recommendedName>
        <fullName evidence="6">DNA methyltransferase 1-associated protein 1</fullName>
    </recommendedName>
</protein>
<gene>
    <name evidence="11" type="ORF">NEZAVI_LOCUS3644</name>
</gene>
<reference evidence="11" key="1">
    <citation type="submission" date="2022-01" db="EMBL/GenBank/DDBJ databases">
        <authorList>
            <person name="King R."/>
        </authorList>
    </citation>
    <scope>NUCLEOTIDE SEQUENCE</scope>
</reference>
<keyword evidence="7" id="KW-0175">Coiled coil</keyword>
<feature type="domain" description="DNA methyltransferase 1-associated 1" evidence="9">
    <location>
        <begin position="238"/>
        <end position="400"/>
    </location>
</feature>
<name>A0A9P0GYX8_NEZVI</name>
<dbReference type="GO" id="GO:0000122">
    <property type="term" value="P:negative regulation of transcription by RNA polymerase II"/>
    <property type="evidence" value="ECO:0007669"/>
    <property type="project" value="TreeGrafter"/>
</dbReference>
<keyword evidence="3" id="KW-0805">Transcription regulation</keyword>
<dbReference type="EMBL" id="OV725078">
    <property type="protein sequence ID" value="CAH1392894.1"/>
    <property type="molecule type" value="Genomic_DNA"/>
</dbReference>
<accession>A0A9P0GYX8</accession>
<dbReference type="GO" id="GO:0006281">
    <property type="term" value="P:DNA repair"/>
    <property type="evidence" value="ECO:0007669"/>
    <property type="project" value="InterPro"/>
</dbReference>
<dbReference type="FunFam" id="1.10.10.60:FF:000087">
    <property type="entry name" value="DNA methyltransferase 1-associated protein 1"/>
    <property type="match status" value="1"/>
</dbReference>
<keyword evidence="5" id="KW-0539">Nucleus</keyword>
<evidence type="ECO:0000256" key="7">
    <source>
        <dbReference type="SAM" id="Coils"/>
    </source>
</evidence>
<evidence type="ECO:0000259" key="9">
    <source>
        <dbReference type="Pfam" id="PF05499"/>
    </source>
</evidence>
<evidence type="ECO:0000256" key="3">
    <source>
        <dbReference type="ARBA" id="ARBA00023015"/>
    </source>
</evidence>
<comment type="subcellular location">
    <subcellularLocation>
        <location evidence="1">Nucleus</location>
    </subcellularLocation>
</comment>
<evidence type="ECO:0000256" key="1">
    <source>
        <dbReference type="ARBA" id="ARBA00004123"/>
    </source>
</evidence>
<dbReference type="InterPro" id="IPR027109">
    <property type="entry name" value="Swc4/Dmap1"/>
</dbReference>
<keyword evidence="12" id="KW-1185">Reference proteome</keyword>
<dbReference type="InterPro" id="IPR032563">
    <property type="entry name" value="DAMP1_SANT-like"/>
</dbReference>
<keyword evidence="4" id="KW-0804">Transcription</keyword>
<organism evidence="11 12">
    <name type="scientific">Nezara viridula</name>
    <name type="common">Southern green stink bug</name>
    <name type="synonym">Cimex viridulus</name>
    <dbReference type="NCBI Taxonomy" id="85310"/>
    <lineage>
        <taxon>Eukaryota</taxon>
        <taxon>Metazoa</taxon>
        <taxon>Ecdysozoa</taxon>
        <taxon>Arthropoda</taxon>
        <taxon>Hexapoda</taxon>
        <taxon>Insecta</taxon>
        <taxon>Pterygota</taxon>
        <taxon>Neoptera</taxon>
        <taxon>Paraneoptera</taxon>
        <taxon>Hemiptera</taxon>
        <taxon>Heteroptera</taxon>
        <taxon>Panheteroptera</taxon>
        <taxon>Pentatomomorpha</taxon>
        <taxon>Pentatomoidea</taxon>
        <taxon>Pentatomidae</taxon>
        <taxon>Pentatominae</taxon>
        <taxon>Nezara</taxon>
    </lineage>
</organism>
<evidence type="ECO:0000256" key="5">
    <source>
        <dbReference type="ARBA" id="ARBA00023242"/>
    </source>
</evidence>
<proteinExistence type="predicted"/>
<evidence type="ECO:0000313" key="12">
    <source>
        <dbReference type="Proteomes" id="UP001152798"/>
    </source>
</evidence>
<dbReference type="AlphaFoldDB" id="A0A9P0GYX8"/>
<feature type="compositionally biased region" description="Basic and acidic residues" evidence="8">
    <location>
        <begin position="253"/>
        <end position="262"/>
    </location>
</feature>
<dbReference type="GO" id="GO:0035267">
    <property type="term" value="C:NuA4 histone acetyltransferase complex"/>
    <property type="evidence" value="ECO:0007669"/>
    <property type="project" value="InterPro"/>
</dbReference>
<dbReference type="OrthoDB" id="19740at2759"/>
<evidence type="ECO:0000256" key="2">
    <source>
        <dbReference type="ARBA" id="ARBA00022853"/>
    </source>
</evidence>
<dbReference type="GO" id="GO:0006338">
    <property type="term" value="P:chromatin remodeling"/>
    <property type="evidence" value="ECO:0007669"/>
    <property type="project" value="InterPro"/>
</dbReference>
<evidence type="ECO:0000256" key="6">
    <source>
        <dbReference type="ARBA" id="ARBA00067416"/>
    </source>
</evidence>
<evidence type="ECO:0000256" key="4">
    <source>
        <dbReference type="ARBA" id="ARBA00023163"/>
    </source>
</evidence>
<keyword evidence="2" id="KW-0156">Chromatin regulator</keyword>
<sequence length="444" mass="51231">MADVRDILDIERAQGTEVTKEAIVGADKKKKLFGATKSAPKRPEGMAREVYALLYNDKNDAPPLFPTDAGQGYKNMKANLGMKKVRPWKWMPFTNPARTDNAVFHHWRRVCDEAKEYPFARFNKKVQIPVYTDAEYNLHLQHDNWTNAETDHLFDLARRFDLRFVVMADRWDRSKFDPRSIEDLKERYYSIVTTLSKLKTGPGFPPEAKNYHFDAEHERRRKEQLERLYSRTKEQVEEEMMLQNELRKIEARKKERDRKTQDLQKLISAADSQSEPKKTERKFTRKKLPPQTRPKVDNLSGELSGIKFPDMKGSGVTLRSQRMKLPANIGQKKTKAIEQLLNEFNIDNNPVPTEEICQHFNELRSDLLLLHELKIAMSNCEFELQSLRHQYEAADPGKTLVIPKGLFNESSSTPVITTASTVNQKTDADVAGPSTSQQCSSTML</sequence>
<dbReference type="Pfam" id="PF05499">
    <property type="entry name" value="DMAP1"/>
    <property type="match status" value="1"/>
</dbReference>
<dbReference type="Proteomes" id="UP001152798">
    <property type="component" value="Chromosome 2"/>
</dbReference>
<dbReference type="Pfam" id="PF16282">
    <property type="entry name" value="SANT_DAMP1_like"/>
    <property type="match status" value="1"/>
</dbReference>